<evidence type="ECO:0000256" key="8">
    <source>
        <dbReference type="ARBA" id="ARBA00022989"/>
    </source>
</evidence>
<comment type="caution">
    <text evidence="13">The sequence shown here is derived from an EMBL/GenBank/DDBJ whole genome shotgun (WGS) entry which is preliminary data.</text>
</comment>
<keyword evidence="8 11" id="KW-1133">Transmembrane helix</keyword>
<feature type="transmembrane region" description="Helical" evidence="11">
    <location>
        <begin position="654"/>
        <end position="674"/>
    </location>
</feature>
<keyword evidence="3" id="KW-0813">Transport</keyword>
<dbReference type="InterPro" id="IPR027417">
    <property type="entry name" value="P-loop_NTPase"/>
</dbReference>
<dbReference type="Pfam" id="PF01061">
    <property type="entry name" value="ABC2_membrane"/>
    <property type="match status" value="3"/>
</dbReference>
<dbReference type="Proteomes" id="UP000823388">
    <property type="component" value="Chromosome 4N"/>
</dbReference>
<feature type="transmembrane region" description="Helical" evidence="11">
    <location>
        <begin position="731"/>
        <end position="751"/>
    </location>
</feature>
<feature type="transmembrane region" description="Helical" evidence="11">
    <location>
        <begin position="182"/>
        <end position="208"/>
    </location>
</feature>
<feature type="transmembrane region" description="Helical" evidence="11">
    <location>
        <begin position="73"/>
        <end position="92"/>
    </location>
</feature>
<dbReference type="SMART" id="SM00382">
    <property type="entry name" value="AAA"/>
    <property type="match status" value="1"/>
</dbReference>
<evidence type="ECO:0000256" key="5">
    <source>
        <dbReference type="ARBA" id="ARBA00022737"/>
    </source>
</evidence>
<evidence type="ECO:0000256" key="1">
    <source>
        <dbReference type="ARBA" id="ARBA00004141"/>
    </source>
</evidence>
<evidence type="ECO:0000259" key="12">
    <source>
        <dbReference type="PROSITE" id="PS50893"/>
    </source>
</evidence>
<evidence type="ECO:0000256" key="2">
    <source>
        <dbReference type="ARBA" id="ARBA00006012"/>
    </source>
</evidence>
<dbReference type="PANTHER" id="PTHR48040">
    <property type="entry name" value="PLEIOTROPIC DRUG RESISTANCE PROTEIN 1-LIKE ISOFORM X1"/>
    <property type="match status" value="1"/>
</dbReference>
<evidence type="ECO:0000256" key="7">
    <source>
        <dbReference type="ARBA" id="ARBA00022840"/>
    </source>
</evidence>
<comment type="function">
    <text evidence="10">May be a general defense protein.</text>
</comment>
<dbReference type="GO" id="GO:0016887">
    <property type="term" value="F:ATP hydrolysis activity"/>
    <property type="evidence" value="ECO:0007669"/>
    <property type="project" value="InterPro"/>
</dbReference>
<feature type="transmembrane region" description="Helical" evidence="11">
    <location>
        <begin position="763"/>
        <end position="782"/>
    </location>
</feature>
<keyword evidence="6" id="KW-0547">Nucleotide-binding</keyword>
<dbReference type="InterPro" id="IPR034003">
    <property type="entry name" value="ABCG_PDR_2"/>
</dbReference>
<dbReference type="Pfam" id="PF08370">
    <property type="entry name" value="PDR_assoc"/>
    <property type="match status" value="1"/>
</dbReference>
<dbReference type="InterPro" id="IPR003439">
    <property type="entry name" value="ABC_transporter-like_ATP-bd"/>
</dbReference>
<feature type="transmembrane region" description="Helical" evidence="11">
    <location>
        <begin position="621"/>
        <end position="639"/>
    </location>
</feature>
<organism evidence="13 14">
    <name type="scientific">Panicum virgatum</name>
    <name type="common">Blackwell switchgrass</name>
    <dbReference type="NCBI Taxonomy" id="38727"/>
    <lineage>
        <taxon>Eukaryota</taxon>
        <taxon>Viridiplantae</taxon>
        <taxon>Streptophyta</taxon>
        <taxon>Embryophyta</taxon>
        <taxon>Tracheophyta</taxon>
        <taxon>Spermatophyta</taxon>
        <taxon>Magnoliopsida</taxon>
        <taxon>Liliopsida</taxon>
        <taxon>Poales</taxon>
        <taxon>Poaceae</taxon>
        <taxon>PACMAD clade</taxon>
        <taxon>Panicoideae</taxon>
        <taxon>Panicodae</taxon>
        <taxon>Paniceae</taxon>
        <taxon>Panicinae</taxon>
        <taxon>Panicum</taxon>
        <taxon>Panicum sect. Hiantes</taxon>
    </lineage>
</organism>
<dbReference type="PROSITE" id="PS50893">
    <property type="entry name" value="ABC_TRANSPORTER_2"/>
    <property type="match status" value="1"/>
</dbReference>
<sequence length="843" mass="94054">MIIFNGFSELTLTILKLPIFFKQRVLLFYPAWTYTVPSWILKIPITFLEVGGSVFITYYAIGFDPDVVRLFKQYLLFLAANQMAASLFRFIAGAARNMIVAYVFGSFAILVVMLLGGFVISRDNINKWWIWGYWTSPMMYAQNAVSVNEFLGQSWQKVLPGSTEPLGVLILKSRGIFPEAKWYWIGFGALLGFTLIFNSLFTLCLAYLKSYGPSYPSVSEETLKEKNANLTGVAVDVSLHKGKGLGSNCQSSESACQATGSNNETKLPKGMVLPFVPLSLTFDSIRYSVDIPQEMRTKILEDKLEILKGVSGSFRPGVLTALMGISGAGKTTLMDVLAGRKTSGYIKGSISIYGYPKKQESFACVSGCCEQDDIHSPQVTVHESLLFSAWLRLPGGVCIEEVMELVELTPVRDALVGLPGVNGLSSDQRKRLTIAVELVANPSIIFMDEPTSGLDARAAAIVTRTVRNTVDTGRTVVCTIHQPSIDIFEAFDELLLLKQGGEVIYFGPLGHYSSEMIKYFEEIEGVAKIKEGYNPATWMLEVTTVSQEFVLGVDFSDIYKNSELYQRNKSLIHELSTPAPGSRDLHFPTTHSRSFFTQFLACLWKQNLSYWRNVQYNTVRFFFTAIKALLFGTIFWGLGSKREKPQDLFNTMGSMYAAVLTIGVLNAASVQPVVSVERMAFYRERAAGMYSAFPYAFGQVLIELPYTLVQTCIYGTIVYAMMGFKWTNHTVASIVSAGFHATWNLFSGFLIPLTKIPIWWRWYYWLCPVAWSLYGMVVSLYGDDVHAPLFDGVSNTTVAKFVSDYFGFKYSLLGVVAVVVVAFGLLFALLFGLAIMKLNFQRK</sequence>
<dbReference type="InterPro" id="IPR013581">
    <property type="entry name" value="PDR_assoc"/>
</dbReference>
<gene>
    <name evidence="13" type="ORF">PVAP13_4NG240200</name>
</gene>
<feature type="domain" description="ABC transporter" evidence="12">
    <location>
        <begin position="280"/>
        <end position="525"/>
    </location>
</feature>
<dbReference type="GO" id="GO:0016020">
    <property type="term" value="C:membrane"/>
    <property type="evidence" value="ECO:0007669"/>
    <property type="project" value="UniProtKB-SubCell"/>
</dbReference>
<proteinExistence type="inferred from homology"/>
<evidence type="ECO:0000256" key="10">
    <source>
        <dbReference type="ARBA" id="ARBA00037747"/>
    </source>
</evidence>
<evidence type="ECO:0000256" key="3">
    <source>
        <dbReference type="ARBA" id="ARBA00022448"/>
    </source>
</evidence>
<dbReference type="AlphaFoldDB" id="A0A8T0T6J3"/>
<accession>A0A8T0T6J3</accession>
<evidence type="ECO:0000256" key="9">
    <source>
        <dbReference type="ARBA" id="ARBA00023136"/>
    </source>
</evidence>
<comment type="subcellular location">
    <subcellularLocation>
        <location evidence="1">Membrane</location>
        <topology evidence="1">Multi-pass membrane protein</topology>
    </subcellularLocation>
</comment>
<dbReference type="InterPro" id="IPR013525">
    <property type="entry name" value="ABC2_TM"/>
</dbReference>
<feature type="transmembrane region" description="Helical" evidence="11">
    <location>
        <begin position="39"/>
        <end position="61"/>
    </location>
</feature>
<dbReference type="GO" id="GO:0140359">
    <property type="term" value="F:ABC-type transporter activity"/>
    <property type="evidence" value="ECO:0007669"/>
    <property type="project" value="InterPro"/>
</dbReference>
<dbReference type="Pfam" id="PF00005">
    <property type="entry name" value="ABC_tran"/>
    <property type="match status" value="1"/>
</dbReference>
<name>A0A8T0T6J3_PANVG</name>
<dbReference type="Gene3D" id="3.40.50.300">
    <property type="entry name" value="P-loop containing nucleotide triphosphate hydrolases"/>
    <property type="match status" value="1"/>
</dbReference>
<keyword evidence="14" id="KW-1185">Reference proteome</keyword>
<dbReference type="Pfam" id="PF19055">
    <property type="entry name" value="ABC2_membrane_7"/>
    <property type="match status" value="1"/>
</dbReference>
<evidence type="ECO:0000313" key="14">
    <source>
        <dbReference type="Proteomes" id="UP000823388"/>
    </source>
</evidence>
<keyword evidence="4 11" id="KW-0812">Transmembrane</keyword>
<dbReference type="InterPro" id="IPR043926">
    <property type="entry name" value="ABCG_dom"/>
</dbReference>
<evidence type="ECO:0000256" key="11">
    <source>
        <dbReference type="SAM" id="Phobius"/>
    </source>
</evidence>
<keyword evidence="5" id="KW-0677">Repeat</keyword>
<evidence type="ECO:0000313" key="13">
    <source>
        <dbReference type="EMBL" id="KAG2607332.1"/>
    </source>
</evidence>
<feature type="transmembrane region" description="Helical" evidence="11">
    <location>
        <begin position="98"/>
        <end position="120"/>
    </location>
</feature>
<comment type="similarity">
    <text evidence="2">Belongs to the ABC transporter superfamily. ABCG family. PDR (TC 3.A.1.205) subfamily.</text>
</comment>
<evidence type="ECO:0000256" key="4">
    <source>
        <dbReference type="ARBA" id="ARBA00022692"/>
    </source>
</evidence>
<reference evidence="13" key="1">
    <citation type="submission" date="2020-05" db="EMBL/GenBank/DDBJ databases">
        <title>WGS assembly of Panicum virgatum.</title>
        <authorList>
            <person name="Lovell J.T."/>
            <person name="Jenkins J."/>
            <person name="Shu S."/>
            <person name="Juenger T.E."/>
            <person name="Schmutz J."/>
        </authorList>
    </citation>
    <scope>NUCLEOTIDE SEQUENCE</scope>
    <source>
        <strain evidence="13">AP13</strain>
    </source>
</reference>
<dbReference type="CDD" id="cd03232">
    <property type="entry name" value="ABCG_PDR_domain2"/>
    <property type="match status" value="1"/>
</dbReference>
<dbReference type="EMBL" id="CM029044">
    <property type="protein sequence ID" value="KAG2607332.1"/>
    <property type="molecule type" value="Genomic_DNA"/>
</dbReference>
<evidence type="ECO:0000256" key="6">
    <source>
        <dbReference type="ARBA" id="ARBA00022741"/>
    </source>
</evidence>
<dbReference type="PANTHER" id="PTHR48040:SF35">
    <property type="entry name" value="ABC TRANSPORTER G FAMILY MEMBER 39-LIKE"/>
    <property type="match status" value="1"/>
</dbReference>
<dbReference type="InterPro" id="IPR003593">
    <property type="entry name" value="AAA+_ATPase"/>
</dbReference>
<dbReference type="FunFam" id="3.40.50.300:FF:000059">
    <property type="entry name" value="ABC transporter G family member 40"/>
    <property type="match status" value="1"/>
</dbReference>
<feature type="transmembrane region" description="Helical" evidence="11">
    <location>
        <begin position="695"/>
        <end position="719"/>
    </location>
</feature>
<keyword evidence="9 11" id="KW-0472">Membrane</keyword>
<dbReference type="SUPFAM" id="SSF52540">
    <property type="entry name" value="P-loop containing nucleoside triphosphate hydrolases"/>
    <property type="match status" value="1"/>
</dbReference>
<protein>
    <recommendedName>
        <fullName evidence="12">ABC transporter domain-containing protein</fullName>
    </recommendedName>
</protein>
<dbReference type="GO" id="GO:0005524">
    <property type="term" value="F:ATP binding"/>
    <property type="evidence" value="ECO:0007669"/>
    <property type="project" value="UniProtKB-KW"/>
</dbReference>
<keyword evidence="7" id="KW-0067">ATP-binding</keyword>
<feature type="transmembrane region" description="Helical" evidence="11">
    <location>
        <begin position="810"/>
        <end position="835"/>
    </location>
</feature>